<dbReference type="Pfam" id="PF13458">
    <property type="entry name" value="Peripla_BP_6"/>
    <property type="match status" value="1"/>
</dbReference>
<dbReference type="InterPro" id="IPR000709">
    <property type="entry name" value="Leu_Ile_Val-bd"/>
</dbReference>
<dbReference type="PANTHER" id="PTHR47628:SF1">
    <property type="entry name" value="ALIPHATIC AMIDASE EXPRESSION-REGULATING PROTEIN"/>
    <property type="match status" value="1"/>
</dbReference>
<accession>A0AAW5R2X2</accession>
<dbReference type="InterPro" id="IPR028081">
    <property type="entry name" value="Leu-bd"/>
</dbReference>
<gene>
    <name evidence="7" type="ORF">MUB46_17925</name>
</gene>
<evidence type="ECO:0000256" key="4">
    <source>
        <dbReference type="ARBA" id="ARBA00022970"/>
    </source>
</evidence>
<name>A0AAW5R2X2_9HYPH</name>
<feature type="signal peptide" evidence="5">
    <location>
        <begin position="1"/>
        <end position="30"/>
    </location>
</feature>
<dbReference type="EMBL" id="JALIDZ010000008">
    <property type="protein sequence ID" value="MCT8973747.1"/>
    <property type="molecule type" value="Genomic_DNA"/>
</dbReference>
<evidence type="ECO:0000256" key="1">
    <source>
        <dbReference type="ARBA" id="ARBA00010062"/>
    </source>
</evidence>
<proteinExistence type="inferred from homology"/>
<dbReference type="PRINTS" id="PR00337">
    <property type="entry name" value="LEUILEVALBP"/>
</dbReference>
<sequence length="390" mass="41757">MNSKAKGLTRRDALALGGAAAVALATPALAQSAPIRVGVLQPMTGGLDALGAQGTNGAMMALLDANEAGGVNGRMFEIVKADTATDPKTSVERANDLIRREKVSAIIGPVTSANRDAMRPTIERAKMPLLYATDYEGGVCSRYVTCYSALPDHWVVPIVKFANENIGDSFYLVGSDYIWPRKMNEAFVGEVDKLGGTVAGEEYTPWGAKDYTATLRKIRDAGVKTVVVTIAGADAVTFVKQFFAAGMNKDIRMIFFGFSENYLAGLSAEESDGIIAPTNFTSSLTSDDAEHLKKLVSARFGDDAIVSNTVDAHWTLTRMYIEAIRRAGGDDKEAVTDAMVDQLIRSGNGEVYLRPSDRHTDLNVLIVEARGGKMETLVDLGRISAANQCG</sequence>
<organism evidence="7 8">
    <name type="scientific">Microbaculum marinisediminis</name>
    <dbReference type="NCBI Taxonomy" id="2931392"/>
    <lineage>
        <taxon>Bacteria</taxon>
        <taxon>Pseudomonadati</taxon>
        <taxon>Pseudomonadota</taxon>
        <taxon>Alphaproteobacteria</taxon>
        <taxon>Hyphomicrobiales</taxon>
        <taxon>Tepidamorphaceae</taxon>
        <taxon>Microbaculum</taxon>
    </lineage>
</organism>
<comment type="similarity">
    <text evidence="1">Belongs to the leucine-binding protein family.</text>
</comment>
<dbReference type="CDD" id="cd06331">
    <property type="entry name" value="PBP1_AmiC-like"/>
    <property type="match status" value="1"/>
</dbReference>
<evidence type="ECO:0000256" key="5">
    <source>
        <dbReference type="SAM" id="SignalP"/>
    </source>
</evidence>
<dbReference type="InterPro" id="IPR006311">
    <property type="entry name" value="TAT_signal"/>
</dbReference>
<dbReference type="SUPFAM" id="SSF53822">
    <property type="entry name" value="Periplasmic binding protein-like I"/>
    <property type="match status" value="1"/>
</dbReference>
<reference evidence="7 8" key="1">
    <citation type="submission" date="2022-04" db="EMBL/GenBank/DDBJ databases">
        <authorList>
            <person name="Ye Y.-Q."/>
            <person name="Du Z.-J."/>
        </authorList>
    </citation>
    <scope>NUCLEOTIDE SEQUENCE [LARGE SCALE GENOMIC DNA]</scope>
    <source>
        <strain evidence="7 8">A6E488</strain>
    </source>
</reference>
<dbReference type="AlphaFoldDB" id="A0AAW5R2X2"/>
<dbReference type="Proteomes" id="UP001320898">
    <property type="component" value="Unassembled WGS sequence"/>
</dbReference>
<dbReference type="RefSeq" id="WP_261617327.1">
    <property type="nucleotide sequence ID" value="NZ_JALIDZ010000008.1"/>
</dbReference>
<keyword evidence="3 5" id="KW-0732">Signal</keyword>
<dbReference type="Gene3D" id="3.40.50.2300">
    <property type="match status" value="2"/>
</dbReference>
<dbReference type="PROSITE" id="PS51318">
    <property type="entry name" value="TAT"/>
    <property type="match status" value="1"/>
</dbReference>
<protein>
    <submittedName>
        <fullName evidence="7">Substrate-binding protein</fullName>
    </submittedName>
</protein>
<evidence type="ECO:0000313" key="8">
    <source>
        <dbReference type="Proteomes" id="UP001320898"/>
    </source>
</evidence>
<keyword evidence="4" id="KW-0029">Amino-acid transport</keyword>
<evidence type="ECO:0000313" key="7">
    <source>
        <dbReference type="EMBL" id="MCT8973747.1"/>
    </source>
</evidence>
<dbReference type="PANTHER" id="PTHR47628">
    <property type="match status" value="1"/>
</dbReference>
<keyword evidence="2" id="KW-0813">Transport</keyword>
<keyword evidence="8" id="KW-1185">Reference proteome</keyword>
<feature type="domain" description="Leucine-binding protein" evidence="6">
    <location>
        <begin position="34"/>
        <end position="372"/>
    </location>
</feature>
<evidence type="ECO:0000259" key="6">
    <source>
        <dbReference type="Pfam" id="PF13458"/>
    </source>
</evidence>
<dbReference type="InterPro" id="IPR028082">
    <property type="entry name" value="Peripla_BP_I"/>
</dbReference>
<evidence type="ECO:0000256" key="2">
    <source>
        <dbReference type="ARBA" id="ARBA00022448"/>
    </source>
</evidence>
<dbReference type="GO" id="GO:0006865">
    <property type="term" value="P:amino acid transport"/>
    <property type="evidence" value="ECO:0007669"/>
    <property type="project" value="UniProtKB-KW"/>
</dbReference>
<comment type="caution">
    <text evidence="7">The sequence shown here is derived from an EMBL/GenBank/DDBJ whole genome shotgun (WGS) entry which is preliminary data.</text>
</comment>
<evidence type="ECO:0000256" key="3">
    <source>
        <dbReference type="ARBA" id="ARBA00022729"/>
    </source>
</evidence>
<feature type="chain" id="PRO_5043532001" evidence="5">
    <location>
        <begin position="31"/>
        <end position="390"/>
    </location>
</feature>